<evidence type="ECO:0000256" key="2">
    <source>
        <dbReference type="SAM" id="Phobius"/>
    </source>
</evidence>
<dbReference type="InterPro" id="IPR045755">
    <property type="entry name" value="FtsL-like"/>
</dbReference>
<keyword evidence="1" id="KW-0175">Coiled coil</keyword>
<keyword evidence="2" id="KW-1133">Transmembrane helix</keyword>
<name>A0A399SY69_9BACT</name>
<sequence>MAGESTGKKKKTGMKSFIGGTILTDERISRQFPFVVMLAMFGLALIMNRNWSEKTIRQIGDMQKELEALRSEHATISARLMDASRPSEVAKKVNEAGIGLKEPVKPPRKLVVEDN</sequence>
<dbReference type="EMBL" id="QWGR01000003">
    <property type="protein sequence ID" value="RIJ49060.1"/>
    <property type="molecule type" value="Genomic_DNA"/>
</dbReference>
<gene>
    <name evidence="3" type="ORF">D1614_05690</name>
</gene>
<evidence type="ECO:0000313" key="3">
    <source>
        <dbReference type="EMBL" id="RIJ49060.1"/>
    </source>
</evidence>
<accession>A0A399SY69</accession>
<keyword evidence="2" id="KW-0472">Membrane</keyword>
<feature type="transmembrane region" description="Helical" evidence="2">
    <location>
        <begin position="31"/>
        <end position="48"/>
    </location>
</feature>
<dbReference type="Proteomes" id="UP000265926">
    <property type="component" value="Unassembled WGS sequence"/>
</dbReference>
<proteinExistence type="predicted"/>
<feature type="coiled-coil region" evidence="1">
    <location>
        <begin position="52"/>
        <end position="79"/>
    </location>
</feature>
<evidence type="ECO:0000256" key="1">
    <source>
        <dbReference type="SAM" id="Coils"/>
    </source>
</evidence>
<protein>
    <recommendedName>
        <fullName evidence="5">S-adenosyl-methyltransferase</fullName>
    </recommendedName>
</protein>
<keyword evidence="4" id="KW-1185">Reference proteome</keyword>
<evidence type="ECO:0008006" key="5">
    <source>
        <dbReference type="Google" id="ProtNLM"/>
    </source>
</evidence>
<dbReference type="OrthoDB" id="1099269at2"/>
<dbReference type="AlphaFoldDB" id="A0A399SY69"/>
<comment type="caution">
    <text evidence="3">The sequence shown here is derived from an EMBL/GenBank/DDBJ whole genome shotgun (WGS) entry which is preliminary data.</text>
</comment>
<dbReference type="RefSeq" id="WP_119436946.1">
    <property type="nucleotide sequence ID" value="NZ_QWGR01000003.1"/>
</dbReference>
<keyword evidence="2" id="KW-0812">Transmembrane</keyword>
<dbReference type="Pfam" id="PF19579">
    <property type="entry name" value="FtsL_2"/>
    <property type="match status" value="1"/>
</dbReference>
<reference evidence="3 4" key="1">
    <citation type="submission" date="2018-08" db="EMBL/GenBank/DDBJ databases">
        <title>Pallidiluteibacterium maritimus gen. nov., sp. nov., isolated from coastal sediment.</title>
        <authorList>
            <person name="Zhou L.Y."/>
        </authorList>
    </citation>
    <scope>NUCLEOTIDE SEQUENCE [LARGE SCALE GENOMIC DNA]</scope>
    <source>
        <strain evidence="3 4">XSD2</strain>
    </source>
</reference>
<evidence type="ECO:0000313" key="4">
    <source>
        <dbReference type="Proteomes" id="UP000265926"/>
    </source>
</evidence>
<organism evidence="3 4">
    <name type="scientific">Maribellus luteus</name>
    <dbReference type="NCBI Taxonomy" id="2305463"/>
    <lineage>
        <taxon>Bacteria</taxon>
        <taxon>Pseudomonadati</taxon>
        <taxon>Bacteroidota</taxon>
        <taxon>Bacteroidia</taxon>
        <taxon>Marinilabiliales</taxon>
        <taxon>Prolixibacteraceae</taxon>
        <taxon>Maribellus</taxon>
    </lineage>
</organism>